<feature type="domain" description="Alpha/beta hydrolase fold-3" evidence="4">
    <location>
        <begin position="122"/>
        <end position="328"/>
    </location>
</feature>
<keyword evidence="6" id="KW-1185">Reference proteome</keyword>
<evidence type="ECO:0000259" key="4">
    <source>
        <dbReference type="Pfam" id="PF07859"/>
    </source>
</evidence>
<evidence type="ECO:0000313" key="6">
    <source>
        <dbReference type="Proteomes" id="UP000034883"/>
    </source>
</evidence>
<dbReference type="PANTHER" id="PTHR48081">
    <property type="entry name" value="AB HYDROLASE SUPERFAMILY PROTEIN C4A8.06C"/>
    <property type="match status" value="1"/>
</dbReference>
<evidence type="ECO:0000256" key="2">
    <source>
        <dbReference type="ARBA" id="ARBA00022801"/>
    </source>
</evidence>
<organism evidence="5 6">
    <name type="scientific">Sandaracinus amylolyticus</name>
    <dbReference type="NCBI Taxonomy" id="927083"/>
    <lineage>
        <taxon>Bacteria</taxon>
        <taxon>Pseudomonadati</taxon>
        <taxon>Myxococcota</taxon>
        <taxon>Polyangia</taxon>
        <taxon>Polyangiales</taxon>
        <taxon>Sandaracinaceae</taxon>
        <taxon>Sandaracinus</taxon>
    </lineage>
</organism>
<dbReference type="InterPro" id="IPR002168">
    <property type="entry name" value="Lipase_GDXG_HIS_AS"/>
</dbReference>
<dbReference type="Pfam" id="PF07859">
    <property type="entry name" value="Abhydrolase_3"/>
    <property type="match status" value="1"/>
</dbReference>
<evidence type="ECO:0000256" key="3">
    <source>
        <dbReference type="PROSITE-ProRule" id="PRU10038"/>
    </source>
</evidence>
<name>A0A0F6YN98_9BACT</name>
<proteinExistence type="inferred from homology"/>
<feature type="active site" evidence="3">
    <location>
        <position position="200"/>
    </location>
</feature>
<dbReference type="KEGG" id="samy:DB32_008787"/>
<evidence type="ECO:0000256" key="1">
    <source>
        <dbReference type="ARBA" id="ARBA00010515"/>
    </source>
</evidence>
<reference evidence="5 6" key="1">
    <citation type="submission" date="2015-03" db="EMBL/GenBank/DDBJ databases">
        <title>Genome assembly of Sandaracinus amylolyticus DSM 53668.</title>
        <authorList>
            <person name="Sharma G."/>
            <person name="Subramanian S."/>
        </authorList>
    </citation>
    <scope>NUCLEOTIDE SEQUENCE [LARGE SCALE GENOMIC DNA]</scope>
    <source>
        <strain evidence="5 6">DSM 53668</strain>
    </source>
</reference>
<dbReference type="InterPro" id="IPR033140">
    <property type="entry name" value="Lipase_GDXG_put_SER_AS"/>
</dbReference>
<dbReference type="GO" id="GO:0016787">
    <property type="term" value="F:hydrolase activity"/>
    <property type="evidence" value="ECO:0007669"/>
    <property type="project" value="UniProtKB-KW"/>
</dbReference>
<dbReference type="STRING" id="927083.DB32_008787"/>
<evidence type="ECO:0000313" key="5">
    <source>
        <dbReference type="EMBL" id="AKF11638.1"/>
    </source>
</evidence>
<dbReference type="Gene3D" id="3.40.50.1820">
    <property type="entry name" value="alpha/beta hydrolase"/>
    <property type="match status" value="1"/>
</dbReference>
<dbReference type="PANTHER" id="PTHR48081:SF8">
    <property type="entry name" value="ALPHA_BETA HYDROLASE FOLD-3 DOMAIN-CONTAINING PROTEIN-RELATED"/>
    <property type="match status" value="1"/>
</dbReference>
<dbReference type="InterPro" id="IPR013094">
    <property type="entry name" value="AB_hydrolase_3"/>
</dbReference>
<dbReference type="InterPro" id="IPR050300">
    <property type="entry name" value="GDXG_lipolytic_enzyme"/>
</dbReference>
<dbReference type="PROSITE" id="PS01174">
    <property type="entry name" value="LIPASE_GDXG_SER"/>
    <property type="match status" value="1"/>
</dbReference>
<dbReference type="PROSITE" id="PS01173">
    <property type="entry name" value="LIPASE_GDXG_HIS"/>
    <property type="match status" value="1"/>
</dbReference>
<gene>
    <name evidence="5" type="ORF">DB32_008787</name>
</gene>
<dbReference type="EMBL" id="CP011125">
    <property type="protein sequence ID" value="AKF11638.1"/>
    <property type="molecule type" value="Genomic_DNA"/>
</dbReference>
<accession>A0A0F6YN98</accession>
<dbReference type="InterPro" id="IPR029058">
    <property type="entry name" value="AB_hydrolase_fold"/>
</dbReference>
<protein>
    <submittedName>
        <fullName evidence="5">Esterase/lipase</fullName>
    </submittedName>
</protein>
<comment type="similarity">
    <text evidence="1">Belongs to the 'GDXG' lipolytic enzyme family.</text>
</comment>
<dbReference type="AlphaFoldDB" id="A0A0F6YN98"/>
<dbReference type="Proteomes" id="UP000034883">
    <property type="component" value="Chromosome"/>
</dbReference>
<sequence length="354" mass="38831">MLVLAMPYRTFARSALRAVLASPEPLLRSMLGELPRNDRGHELDLGVGAFLRGVAAQRPKTSSRPLAHLRHEMDHRAPLADFARCALHRVHERDVEIPGVGHSIPVRVYEPGPPTATPRPIVVYFHGGGFCIGSLRSHDGLCSRIARRADCIVVAVEYRLAPEHRFPAAVEDALAAFRWTAEHAHELGGDRHRVAVAGDSAGGNLAAVVAWHERGRDPRPCFQLLVYPVTDWAHDTESYRLFAEGFLHEADAMMFFRENYLGGCAVSAADPMASVLHAPCVRGAPRAHVVTAGFDPLRDEGERYARKLEAAGVHVDLQCEESLVHGFFSLGGILHTSRRAIDRAIDALARGMRA</sequence>
<dbReference type="SUPFAM" id="SSF53474">
    <property type="entry name" value="alpha/beta-Hydrolases"/>
    <property type="match status" value="1"/>
</dbReference>
<dbReference type="FunFam" id="3.40.50.1820:FF:000089">
    <property type="entry name" value="Alpha/beta hydrolase"/>
    <property type="match status" value="1"/>
</dbReference>
<keyword evidence="2" id="KW-0378">Hydrolase</keyword>